<comment type="similarity">
    <text evidence="3">Belongs to the RRG9 family.</text>
</comment>
<dbReference type="InterPro" id="IPR010487">
    <property type="entry name" value="NGRN/Rrg9"/>
</dbReference>
<reference evidence="6 7" key="1">
    <citation type="journal article" date="2013" name="MBio">
        <title>Genome sequencing of the plant pathogen Taphrina deformans, the causal agent of peach leaf curl.</title>
        <authorList>
            <person name="Cisse O.H."/>
            <person name="Almeida J.M.G.C.F."/>
            <person name="Fonseca A."/>
            <person name="Kumar A.A."/>
            <person name="Salojaervi J."/>
            <person name="Overmyer K."/>
            <person name="Hauser P.M."/>
            <person name="Pagni M."/>
        </authorList>
    </citation>
    <scope>NUCLEOTIDE SEQUENCE [LARGE SCALE GENOMIC DNA]</scope>
    <source>
        <strain evidence="7">PYCC 5710 / ATCC 11124 / CBS 356.35 / IMI 108563 / JCM 9778 / NBRC 8474</strain>
    </source>
</reference>
<evidence type="ECO:0000256" key="4">
    <source>
        <dbReference type="ARBA" id="ARBA00013566"/>
    </source>
</evidence>
<evidence type="ECO:0000256" key="5">
    <source>
        <dbReference type="SAM" id="MobiDB-lite"/>
    </source>
</evidence>
<comment type="subcellular location">
    <subcellularLocation>
        <location evidence="2">Mitochondrion</location>
    </subcellularLocation>
</comment>
<protein>
    <recommendedName>
        <fullName evidence="4">Required for respiratory growth protein 9, mitochondrial</fullName>
    </recommendedName>
</protein>
<dbReference type="AlphaFoldDB" id="R4XD43"/>
<dbReference type="STRING" id="1097556.R4XD43"/>
<proteinExistence type="inferred from homology"/>
<evidence type="ECO:0000256" key="2">
    <source>
        <dbReference type="ARBA" id="ARBA00004173"/>
    </source>
</evidence>
<dbReference type="eggNOG" id="ENOG502S7IA">
    <property type="taxonomic scope" value="Eukaryota"/>
</dbReference>
<dbReference type="VEuPathDB" id="FungiDB:TAPDE_002348"/>
<comment type="caution">
    <text evidence="6">The sequence shown here is derived from an EMBL/GenBank/DDBJ whole genome shotgun (WGS) entry which is preliminary data.</text>
</comment>
<sequence>MTSVLRGPPTCIRCGLQRLFSSTASLAQIKVPAQSHSTRKPKVADPDEKNAARLKRQYNKLINSSDRGPRDRNPAESPKSRADWSHLPDWRRQNLSIRHKLTTQSHTATEDGGHGGAGGAVPASSHWSPRKKLSPDAMAGIRTLQRTNPEYDVPRLADLFKVSPDAIRRILKSKWIPTPQEAKDRDERWKKRKLEIAKVRFSDQSG</sequence>
<dbReference type="OrthoDB" id="5578174at2759"/>
<organism evidence="6 7">
    <name type="scientific">Taphrina deformans (strain PYCC 5710 / ATCC 11124 / CBS 356.35 / IMI 108563 / JCM 9778 / NBRC 8474)</name>
    <name type="common">Peach leaf curl fungus</name>
    <name type="synonym">Lalaria deformans</name>
    <dbReference type="NCBI Taxonomy" id="1097556"/>
    <lineage>
        <taxon>Eukaryota</taxon>
        <taxon>Fungi</taxon>
        <taxon>Dikarya</taxon>
        <taxon>Ascomycota</taxon>
        <taxon>Taphrinomycotina</taxon>
        <taxon>Taphrinomycetes</taxon>
        <taxon>Taphrinales</taxon>
        <taxon>Taphrinaceae</taxon>
        <taxon>Taphrina</taxon>
    </lineage>
</organism>
<accession>R4XD43</accession>
<name>R4XD43_TAPDE</name>
<dbReference type="Pfam" id="PF06413">
    <property type="entry name" value="Neugrin"/>
    <property type="match status" value="1"/>
</dbReference>
<feature type="compositionally biased region" description="Basic and acidic residues" evidence="5">
    <location>
        <begin position="42"/>
        <end position="51"/>
    </location>
</feature>
<keyword evidence="7" id="KW-1185">Reference proteome</keyword>
<dbReference type="Proteomes" id="UP000013776">
    <property type="component" value="Unassembled WGS sequence"/>
</dbReference>
<dbReference type="GO" id="GO:0005634">
    <property type="term" value="C:nucleus"/>
    <property type="evidence" value="ECO:0007669"/>
    <property type="project" value="TreeGrafter"/>
</dbReference>
<feature type="compositionally biased region" description="Basic and acidic residues" evidence="5">
    <location>
        <begin position="67"/>
        <end position="88"/>
    </location>
</feature>
<dbReference type="PANTHER" id="PTHR13475:SF3">
    <property type="entry name" value="NEUGRIN"/>
    <property type="match status" value="1"/>
</dbReference>
<evidence type="ECO:0000256" key="1">
    <source>
        <dbReference type="ARBA" id="ARBA00003548"/>
    </source>
</evidence>
<evidence type="ECO:0000313" key="6">
    <source>
        <dbReference type="EMBL" id="CCG82328.1"/>
    </source>
</evidence>
<feature type="region of interest" description="Disordered" evidence="5">
    <location>
        <begin position="103"/>
        <end position="132"/>
    </location>
</feature>
<gene>
    <name evidence="6" type="ORF">TAPDE_002348</name>
</gene>
<dbReference type="GO" id="GO:0005739">
    <property type="term" value="C:mitochondrion"/>
    <property type="evidence" value="ECO:0007669"/>
    <property type="project" value="UniProtKB-SubCell"/>
</dbReference>
<evidence type="ECO:0000313" key="7">
    <source>
        <dbReference type="Proteomes" id="UP000013776"/>
    </source>
</evidence>
<dbReference type="PANTHER" id="PTHR13475">
    <property type="entry name" value="NEUGRIN"/>
    <property type="match status" value="1"/>
</dbReference>
<evidence type="ECO:0000256" key="3">
    <source>
        <dbReference type="ARBA" id="ARBA00010895"/>
    </source>
</evidence>
<dbReference type="EMBL" id="CAHR02000080">
    <property type="protein sequence ID" value="CCG82328.1"/>
    <property type="molecule type" value="Genomic_DNA"/>
</dbReference>
<feature type="region of interest" description="Disordered" evidence="5">
    <location>
        <begin position="31"/>
        <end position="88"/>
    </location>
</feature>
<comment type="function">
    <text evidence="1">Required for respiratory activity and maintenance and expression of the mitochondrial genome.</text>
</comment>